<name>A0A9W8A2Q8_9FUNG</name>
<evidence type="ECO:0000256" key="4">
    <source>
        <dbReference type="ARBA" id="ARBA00023163"/>
    </source>
</evidence>
<dbReference type="GO" id="GO:0000978">
    <property type="term" value="F:RNA polymerase II cis-regulatory region sequence-specific DNA binding"/>
    <property type="evidence" value="ECO:0007669"/>
    <property type="project" value="TreeGrafter"/>
</dbReference>
<proteinExistence type="inferred from homology"/>
<dbReference type="InterPro" id="IPR002100">
    <property type="entry name" value="TF_MADSbox"/>
</dbReference>
<keyword evidence="3" id="KW-0238">DNA-binding</keyword>
<dbReference type="EMBL" id="JANBPU010000006">
    <property type="protein sequence ID" value="KAJ1921220.1"/>
    <property type="molecule type" value="Genomic_DNA"/>
</dbReference>
<keyword evidence="5" id="KW-0539">Nucleus</keyword>
<comment type="similarity">
    <text evidence="6">Belongs to the MEF2 family.</text>
</comment>
<dbReference type="PROSITE" id="PS00350">
    <property type="entry name" value="MADS_BOX_1"/>
    <property type="match status" value="1"/>
</dbReference>
<dbReference type="CDD" id="cd00265">
    <property type="entry name" value="MADS_MEF2_like"/>
    <property type="match status" value="1"/>
</dbReference>
<protein>
    <recommendedName>
        <fullName evidence="8">MADS-box domain-containing protein</fullName>
    </recommendedName>
</protein>
<dbReference type="InterPro" id="IPR033896">
    <property type="entry name" value="MEF2-like_N"/>
</dbReference>
<feature type="compositionally biased region" description="Low complexity" evidence="7">
    <location>
        <begin position="409"/>
        <end position="441"/>
    </location>
</feature>
<keyword evidence="10" id="KW-1185">Reference proteome</keyword>
<feature type="domain" description="MADS-box" evidence="8">
    <location>
        <begin position="1"/>
        <end position="61"/>
    </location>
</feature>
<comment type="subcellular location">
    <subcellularLocation>
        <location evidence="1">Nucleus</location>
    </subcellularLocation>
</comment>
<dbReference type="AlphaFoldDB" id="A0A9W8A2Q8"/>
<organism evidence="9 10">
    <name type="scientific">Mycoemilia scoparia</name>
    <dbReference type="NCBI Taxonomy" id="417184"/>
    <lineage>
        <taxon>Eukaryota</taxon>
        <taxon>Fungi</taxon>
        <taxon>Fungi incertae sedis</taxon>
        <taxon>Zoopagomycota</taxon>
        <taxon>Kickxellomycotina</taxon>
        <taxon>Kickxellomycetes</taxon>
        <taxon>Kickxellales</taxon>
        <taxon>Kickxellaceae</taxon>
        <taxon>Mycoemilia</taxon>
    </lineage>
</organism>
<dbReference type="GO" id="GO:0045944">
    <property type="term" value="P:positive regulation of transcription by RNA polymerase II"/>
    <property type="evidence" value="ECO:0007669"/>
    <property type="project" value="InterPro"/>
</dbReference>
<feature type="compositionally biased region" description="Polar residues" evidence="7">
    <location>
        <begin position="380"/>
        <end position="392"/>
    </location>
</feature>
<evidence type="ECO:0000313" key="10">
    <source>
        <dbReference type="Proteomes" id="UP001150538"/>
    </source>
</evidence>
<feature type="region of interest" description="Disordered" evidence="7">
    <location>
        <begin position="293"/>
        <end position="392"/>
    </location>
</feature>
<evidence type="ECO:0000313" key="9">
    <source>
        <dbReference type="EMBL" id="KAJ1921220.1"/>
    </source>
</evidence>
<dbReference type="SMART" id="SM00432">
    <property type="entry name" value="MADS"/>
    <property type="match status" value="1"/>
</dbReference>
<reference evidence="9" key="1">
    <citation type="submission" date="2022-07" db="EMBL/GenBank/DDBJ databases">
        <title>Phylogenomic reconstructions and comparative analyses of Kickxellomycotina fungi.</title>
        <authorList>
            <person name="Reynolds N.K."/>
            <person name="Stajich J.E."/>
            <person name="Barry K."/>
            <person name="Grigoriev I.V."/>
            <person name="Crous P."/>
            <person name="Smith M.E."/>
        </authorList>
    </citation>
    <scope>NUCLEOTIDE SEQUENCE</scope>
    <source>
        <strain evidence="9">NBRC 100468</strain>
    </source>
</reference>
<dbReference type="PANTHER" id="PTHR11945:SF534">
    <property type="entry name" value="MYOCYTE-SPECIFIC ENHANCER FACTOR 2"/>
    <property type="match status" value="1"/>
</dbReference>
<dbReference type="GO" id="GO:0005634">
    <property type="term" value="C:nucleus"/>
    <property type="evidence" value="ECO:0007669"/>
    <property type="project" value="UniProtKB-SubCell"/>
</dbReference>
<keyword evidence="2" id="KW-0805">Transcription regulation</keyword>
<sequence>MGRKKIKIQTIRDDRNRQVTFLKRKAGLMKKAYELSVLCDCEIALIIFSSQDKLIQYASSDMDGILMRYTEYGEPHESLTNAECGSMFNDGEGDGMGIYNAQNAQASPANENQKAHDQSYGRTAPVVVSLSDNGVATSNMTHHTSAVGAAPNPPLSTPHMYADPSSVDPMYSIGEDPNMGGMYGPVTGPANIRSMEMPPTFYPNNGYPGGPERDIYSGMGAYSMGPQMVPPMPSPYSYTSHTPGPYSQYPVPEFRSPLPMAHQVPLTAPGYRVGSPMANAGLGHYQSRVPGGFRAPVSPSPTTKSTGFEEPPNMYSSMPTAPLGSFPQDGSGHLQGRPRSASMIATRSINPNDPENMHNAGKHSSVSSGTIENKLDVSPKSGSTRRTSNLKLDITNEITQGINAKFDQAESQSQASQQQGSEANQDSAATSTTSIAASNTSPEASKGGSSVAASQPPGSIITDFPPSINPSVYSDIYQPNDTFSPLNFGTTPIIGPSTTSAFQWPMAQAGSIRLHGQSSLKRSIPEEPTSTSPEGKKAKT</sequence>
<dbReference type="InterPro" id="IPR036879">
    <property type="entry name" value="TF_MADSbox_sf"/>
</dbReference>
<evidence type="ECO:0000259" key="8">
    <source>
        <dbReference type="PROSITE" id="PS50066"/>
    </source>
</evidence>
<comment type="caution">
    <text evidence="9">The sequence shown here is derived from an EMBL/GenBank/DDBJ whole genome shotgun (WGS) entry which is preliminary data.</text>
</comment>
<feature type="compositionally biased region" description="Polar residues" evidence="7">
    <location>
        <begin position="362"/>
        <end position="371"/>
    </location>
</feature>
<evidence type="ECO:0000256" key="1">
    <source>
        <dbReference type="ARBA" id="ARBA00004123"/>
    </source>
</evidence>
<dbReference type="GO" id="GO:0000981">
    <property type="term" value="F:DNA-binding transcription factor activity, RNA polymerase II-specific"/>
    <property type="evidence" value="ECO:0007669"/>
    <property type="project" value="TreeGrafter"/>
</dbReference>
<dbReference type="PROSITE" id="PS50066">
    <property type="entry name" value="MADS_BOX_2"/>
    <property type="match status" value="1"/>
</dbReference>
<feature type="compositionally biased region" description="Polar residues" evidence="7">
    <location>
        <begin position="447"/>
        <end position="457"/>
    </location>
</feature>
<dbReference type="Pfam" id="PF00319">
    <property type="entry name" value="SRF-TF"/>
    <property type="match status" value="1"/>
</dbReference>
<evidence type="ECO:0000256" key="6">
    <source>
        <dbReference type="ARBA" id="ARBA00025805"/>
    </source>
</evidence>
<dbReference type="PANTHER" id="PTHR11945">
    <property type="entry name" value="MADS BOX PROTEIN"/>
    <property type="match status" value="1"/>
</dbReference>
<gene>
    <name evidence="9" type="ORF">H4219_000819</name>
</gene>
<feature type="region of interest" description="Disordered" evidence="7">
    <location>
        <begin position="407"/>
        <end position="466"/>
    </location>
</feature>
<dbReference type="Gene3D" id="3.40.1810.10">
    <property type="entry name" value="Transcription factor, MADS-box"/>
    <property type="match status" value="1"/>
</dbReference>
<dbReference type="PRINTS" id="PR00404">
    <property type="entry name" value="MADSDOMAIN"/>
</dbReference>
<dbReference type="GO" id="GO:0046983">
    <property type="term" value="F:protein dimerization activity"/>
    <property type="evidence" value="ECO:0007669"/>
    <property type="project" value="InterPro"/>
</dbReference>
<feature type="region of interest" description="Disordered" evidence="7">
    <location>
        <begin position="508"/>
        <end position="540"/>
    </location>
</feature>
<dbReference type="OrthoDB" id="1898716at2759"/>
<evidence type="ECO:0000256" key="7">
    <source>
        <dbReference type="SAM" id="MobiDB-lite"/>
    </source>
</evidence>
<evidence type="ECO:0000256" key="5">
    <source>
        <dbReference type="ARBA" id="ARBA00023242"/>
    </source>
</evidence>
<evidence type="ECO:0000256" key="2">
    <source>
        <dbReference type="ARBA" id="ARBA00023015"/>
    </source>
</evidence>
<accession>A0A9W8A2Q8</accession>
<evidence type="ECO:0000256" key="3">
    <source>
        <dbReference type="ARBA" id="ARBA00023125"/>
    </source>
</evidence>
<dbReference type="SUPFAM" id="SSF55455">
    <property type="entry name" value="SRF-like"/>
    <property type="match status" value="1"/>
</dbReference>
<dbReference type="Proteomes" id="UP001150538">
    <property type="component" value="Unassembled WGS sequence"/>
</dbReference>
<feature type="compositionally biased region" description="Polar residues" evidence="7">
    <location>
        <begin position="343"/>
        <end position="353"/>
    </location>
</feature>
<keyword evidence="4" id="KW-0804">Transcription</keyword>